<dbReference type="AlphaFoldDB" id="A0A1I8B6Y7"/>
<evidence type="ECO:0000256" key="1">
    <source>
        <dbReference type="SAM" id="SignalP"/>
    </source>
</evidence>
<accession>A0A1I8B6Y7</accession>
<dbReference type="Proteomes" id="UP000095281">
    <property type="component" value="Unplaced"/>
</dbReference>
<name>A0A1I8B6Y7_MELHA</name>
<keyword evidence="2" id="KW-1185">Reference proteome</keyword>
<reference evidence="3" key="1">
    <citation type="submission" date="2016-11" db="UniProtKB">
        <authorList>
            <consortium name="WormBaseParasite"/>
        </authorList>
    </citation>
    <scope>IDENTIFICATION</scope>
</reference>
<evidence type="ECO:0000313" key="3">
    <source>
        <dbReference type="WBParaSite" id="MhA1_Contig1505.frz3.gene9"/>
    </source>
</evidence>
<feature type="signal peptide" evidence="1">
    <location>
        <begin position="1"/>
        <end position="17"/>
    </location>
</feature>
<sequence>MLIILLTFLLIFNLTNSVLLRFIVVTEGQFFEYKKINCDNHFVQNTDLHSYFPDGFHRTCPSWSESGCVNYQWMFLRLFYRIPNVQPVEYLSVPFQCPRQNPPNNNRISLIYNLQIFVDENIILQVNCNFGGDHLYNDQQLLLFNMFNNMQIQSENINQAIINLHNLENYHHHPNNNPFVNNLGPLQGQLNLILEQLNHGTNLLQLMLQQIEQQGHNFYHQIALGNLNWQLLFENYQWLNNFYLNNNYLLNYLHALGNELQAIIIQGNQLLEQGNHLINQNLHQQNQQQNQG</sequence>
<dbReference type="WBParaSite" id="MhA1_Contig1505.frz3.gene9">
    <property type="protein sequence ID" value="MhA1_Contig1505.frz3.gene9"/>
    <property type="gene ID" value="MhA1_Contig1505.frz3.gene9"/>
</dbReference>
<proteinExistence type="predicted"/>
<keyword evidence="1" id="KW-0732">Signal</keyword>
<evidence type="ECO:0000313" key="2">
    <source>
        <dbReference type="Proteomes" id="UP000095281"/>
    </source>
</evidence>
<feature type="chain" id="PRO_5009315519" evidence="1">
    <location>
        <begin position="18"/>
        <end position="292"/>
    </location>
</feature>
<organism evidence="2 3">
    <name type="scientific">Meloidogyne hapla</name>
    <name type="common">Root-knot nematode worm</name>
    <dbReference type="NCBI Taxonomy" id="6305"/>
    <lineage>
        <taxon>Eukaryota</taxon>
        <taxon>Metazoa</taxon>
        <taxon>Ecdysozoa</taxon>
        <taxon>Nematoda</taxon>
        <taxon>Chromadorea</taxon>
        <taxon>Rhabditida</taxon>
        <taxon>Tylenchina</taxon>
        <taxon>Tylenchomorpha</taxon>
        <taxon>Tylenchoidea</taxon>
        <taxon>Meloidogynidae</taxon>
        <taxon>Meloidogyninae</taxon>
        <taxon>Meloidogyne</taxon>
    </lineage>
</organism>
<protein>
    <submittedName>
        <fullName evidence="3">Transmembrane protein</fullName>
    </submittedName>
</protein>